<dbReference type="STRING" id="1817841.A3B10_01035"/>
<evidence type="ECO:0000313" key="2">
    <source>
        <dbReference type="Proteomes" id="UP000177281"/>
    </source>
</evidence>
<organism evidence="1 2">
    <name type="scientific">Candidatus Doudnabacteria bacterium RIFCSPLOWO2_01_FULL_44_21</name>
    <dbReference type="NCBI Taxonomy" id="1817841"/>
    <lineage>
        <taxon>Bacteria</taxon>
        <taxon>Candidatus Doudnaibacteriota</taxon>
    </lineage>
</organism>
<name>A0A1F5PWS8_9BACT</name>
<comment type="caution">
    <text evidence="1">The sequence shown here is derived from an EMBL/GenBank/DDBJ whole genome shotgun (WGS) entry which is preliminary data.</text>
</comment>
<protein>
    <submittedName>
        <fullName evidence="1">Uncharacterized protein</fullName>
    </submittedName>
</protein>
<reference evidence="1 2" key="1">
    <citation type="journal article" date="2016" name="Nat. Commun.">
        <title>Thousands of microbial genomes shed light on interconnected biogeochemical processes in an aquifer system.</title>
        <authorList>
            <person name="Anantharaman K."/>
            <person name="Brown C.T."/>
            <person name="Hug L.A."/>
            <person name="Sharon I."/>
            <person name="Castelle C.J."/>
            <person name="Probst A.J."/>
            <person name="Thomas B.C."/>
            <person name="Singh A."/>
            <person name="Wilkins M.J."/>
            <person name="Karaoz U."/>
            <person name="Brodie E.L."/>
            <person name="Williams K.H."/>
            <person name="Hubbard S.S."/>
            <person name="Banfield J.F."/>
        </authorList>
    </citation>
    <scope>NUCLEOTIDE SEQUENCE [LARGE SCALE GENOMIC DNA]</scope>
</reference>
<sequence length="101" mass="11503">MRWDIIRVIGDRRVALAHNEITDAIARMHGYGSIRRKVFCRRGRLESHISSLLRRGLIAKTSIPKEDHAAQAMTPVEGFILTETGQWAHEKVVAGRTSEIW</sequence>
<dbReference type="EMBL" id="MFFB01000018">
    <property type="protein sequence ID" value="OGE94375.1"/>
    <property type="molecule type" value="Genomic_DNA"/>
</dbReference>
<accession>A0A1F5PWS8</accession>
<gene>
    <name evidence="1" type="ORF">A3B10_01035</name>
</gene>
<evidence type="ECO:0000313" key="1">
    <source>
        <dbReference type="EMBL" id="OGE94375.1"/>
    </source>
</evidence>
<proteinExistence type="predicted"/>
<dbReference type="AlphaFoldDB" id="A0A1F5PWS8"/>
<dbReference type="Proteomes" id="UP000177281">
    <property type="component" value="Unassembled WGS sequence"/>
</dbReference>